<evidence type="ECO:0000313" key="1">
    <source>
        <dbReference type="EMBL" id="CAG6666212.1"/>
    </source>
</evidence>
<reference evidence="1" key="1">
    <citation type="submission" date="2021-05" db="EMBL/GenBank/DDBJ databases">
        <authorList>
            <person name="Alioto T."/>
            <person name="Alioto T."/>
            <person name="Gomez Garrido J."/>
        </authorList>
    </citation>
    <scope>NUCLEOTIDE SEQUENCE</scope>
</reference>
<proteinExistence type="predicted"/>
<sequence length="134" mass="15764">MYGFVIDAPSMIHFQSAGTMAADFFLLFSISAKSLSQGRKLCPVTRNFWWTSEKYFRSIRNLKRHSIVLLLFWPTHRSDQTMSFLSSPSFIFSKFDVTYRRIQDAISFEPLFPIHSFQRNILASFFVIFLMLKL</sequence>
<dbReference type="EMBL" id="HBUF01526117">
    <property type="protein sequence ID" value="CAG6750278.1"/>
    <property type="molecule type" value="Transcribed_RNA"/>
</dbReference>
<protein>
    <submittedName>
        <fullName evidence="1">Uncharacterized protein</fullName>
    </submittedName>
</protein>
<dbReference type="AlphaFoldDB" id="A0A8D8WN08"/>
<accession>A0A8D8WN08</accession>
<dbReference type="EMBL" id="HBUF01213346">
    <property type="protein sequence ID" value="CAG6666212.1"/>
    <property type="molecule type" value="Transcribed_RNA"/>
</dbReference>
<dbReference type="EMBL" id="HBUF01421906">
    <property type="protein sequence ID" value="CAG6740926.1"/>
    <property type="molecule type" value="Transcribed_RNA"/>
</dbReference>
<organism evidence="1">
    <name type="scientific">Cacopsylla melanoneura</name>
    <dbReference type="NCBI Taxonomy" id="428564"/>
    <lineage>
        <taxon>Eukaryota</taxon>
        <taxon>Metazoa</taxon>
        <taxon>Ecdysozoa</taxon>
        <taxon>Arthropoda</taxon>
        <taxon>Hexapoda</taxon>
        <taxon>Insecta</taxon>
        <taxon>Pterygota</taxon>
        <taxon>Neoptera</taxon>
        <taxon>Paraneoptera</taxon>
        <taxon>Hemiptera</taxon>
        <taxon>Sternorrhyncha</taxon>
        <taxon>Psylloidea</taxon>
        <taxon>Psyllidae</taxon>
        <taxon>Psyllinae</taxon>
        <taxon>Cacopsylla</taxon>
    </lineage>
</organism>
<name>A0A8D8WN08_9HEMI</name>